<dbReference type="InterPro" id="IPR001647">
    <property type="entry name" value="HTH_TetR"/>
</dbReference>
<keyword evidence="3" id="KW-0804">Transcription</keyword>
<dbReference type="Pfam" id="PF00440">
    <property type="entry name" value="TetR_N"/>
    <property type="match status" value="1"/>
</dbReference>
<dbReference type="SUPFAM" id="SSF46689">
    <property type="entry name" value="Homeodomain-like"/>
    <property type="match status" value="1"/>
</dbReference>
<protein>
    <submittedName>
        <fullName evidence="6">TetR/AcrR family transcriptional regulator</fullName>
    </submittedName>
</protein>
<dbReference type="PROSITE" id="PS50977">
    <property type="entry name" value="HTH_TETR_2"/>
    <property type="match status" value="1"/>
</dbReference>
<dbReference type="InterPro" id="IPR009057">
    <property type="entry name" value="Homeodomain-like_sf"/>
</dbReference>
<evidence type="ECO:0000256" key="2">
    <source>
        <dbReference type="ARBA" id="ARBA00023125"/>
    </source>
</evidence>
<dbReference type="RefSeq" id="WP_154425836.1">
    <property type="nucleotide sequence ID" value="NZ_VUNN01000016.1"/>
</dbReference>
<evidence type="ECO:0000259" key="5">
    <source>
        <dbReference type="PROSITE" id="PS50977"/>
    </source>
</evidence>
<comment type="caution">
    <text evidence="6">The sequence shown here is derived from an EMBL/GenBank/DDBJ whole genome shotgun (WGS) entry which is preliminary data.</text>
</comment>
<dbReference type="AlphaFoldDB" id="A0A7X2TS26"/>
<feature type="DNA-binding region" description="H-T-H motif" evidence="4">
    <location>
        <begin position="23"/>
        <end position="42"/>
    </location>
</feature>
<evidence type="ECO:0000256" key="4">
    <source>
        <dbReference type="PROSITE-ProRule" id="PRU00335"/>
    </source>
</evidence>
<evidence type="ECO:0000256" key="1">
    <source>
        <dbReference type="ARBA" id="ARBA00023015"/>
    </source>
</evidence>
<name>A0A7X2TS26_9SPIO</name>
<dbReference type="PANTHER" id="PTHR47506:SF6">
    <property type="entry name" value="HTH-TYPE TRANSCRIPTIONAL REPRESSOR NEMR"/>
    <property type="match status" value="1"/>
</dbReference>
<evidence type="ECO:0000313" key="7">
    <source>
        <dbReference type="Proteomes" id="UP000460549"/>
    </source>
</evidence>
<keyword evidence="1" id="KW-0805">Transcription regulation</keyword>
<reference evidence="6 7" key="1">
    <citation type="submission" date="2019-08" db="EMBL/GenBank/DDBJ databases">
        <title>In-depth cultivation of the pig gut microbiome towards novel bacterial diversity and tailored functional studies.</title>
        <authorList>
            <person name="Wylensek D."/>
            <person name="Hitch T.C.A."/>
            <person name="Clavel T."/>
        </authorList>
    </citation>
    <scope>NUCLEOTIDE SEQUENCE [LARGE SCALE GENOMIC DNA]</scope>
    <source>
        <strain evidence="6 7">NM-380-WT-3C1</strain>
    </source>
</reference>
<dbReference type="EMBL" id="VUNN01000016">
    <property type="protein sequence ID" value="MSU06740.1"/>
    <property type="molecule type" value="Genomic_DNA"/>
</dbReference>
<dbReference type="GO" id="GO:0003677">
    <property type="term" value="F:DNA binding"/>
    <property type="evidence" value="ECO:0007669"/>
    <property type="project" value="UniProtKB-UniRule"/>
</dbReference>
<feature type="domain" description="HTH tetR-type" evidence="5">
    <location>
        <begin position="1"/>
        <end position="60"/>
    </location>
</feature>
<evidence type="ECO:0000313" key="6">
    <source>
        <dbReference type="EMBL" id="MSU06740.1"/>
    </source>
</evidence>
<accession>A0A7X2TS26</accession>
<gene>
    <name evidence="6" type="ORF">FYJ80_08125</name>
</gene>
<dbReference type="Proteomes" id="UP000460549">
    <property type="component" value="Unassembled WGS sequence"/>
</dbReference>
<dbReference type="PANTHER" id="PTHR47506">
    <property type="entry name" value="TRANSCRIPTIONAL REGULATORY PROTEIN"/>
    <property type="match status" value="1"/>
</dbReference>
<dbReference type="Gene3D" id="1.10.357.10">
    <property type="entry name" value="Tetracycline Repressor, domain 2"/>
    <property type="match status" value="1"/>
</dbReference>
<sequence>MKKEEILSKLLVLASQKGLRSLSMSEIASAAGLKKSSLYSHFESKQDLINELYLFLRKRSNTKAFVDYSSYVKGKDLREIFLSVAISYDEMNRKPEMKTFYKVIISEKVLSKDAASVIIKETETMLNATRALFKAIEDNKIAFFKDFDIAALTFALLIHSALDLRLDAEMAESNIADGILEKVIDGFINSYVKEKNCGKNI</sequence>
<keyword evidence="7" id="KW-1185">Reference proteome</keyword>
<keyword evidence="2 4" id="KW-0238">DNA-binding</keyword>
<proteinExistence type="predicted"/>
<evidence type="ECO:0000256" key="3">
    <source>
        <dbReference type="ARBA" id="ARBA00023163"/>
    </source>
</evidence>
<dbReference type="PRINTS" id="PR00455">
    <property type="entry name" value="HTHTETR"/>
</dbReference>
<organism evidence="6 7">
    <name type="scientific">Bullifex porci</name>
    <dbReference type="NCBI Taxonomy" id="2606638"/>
    <lineage>
        <taxon>Bacteria</taxon>
        <taxon>Pseudomonadati</taxon>
        <taxon>Spirochaetota</taxon>
        <taxon>Spirochaetia</taxon>
        <taxon>Spirochaetales</taxon>
        <taxon>Spirochaetaceae</taxon>
        <taxon>Bullifex</taxon>
    </lineage>
</organism>